<proteinExistence type="predicted"/>
<name>A0A9P3C0R7_ASPVI</name>
<dbReference type="Proteomes" id="UP000710440">
    <property type="component" value="Unassembled WGS sequence"/>
</dbReference>
<dbReference type="GeneID" id="66933967"/>
<evidence type="ECO:0000313" key="2">
    <source>
        <dbReference type="Proteomes" id="UP000710440"/>
    </source>
</evidence>
<dbReference type="OrthoDB" id="4491390at2759"/>
<dbReference type="InterPro" id="IPR053175">
    <property type="entry name" value="DHMBA_Reg_Transcription_Factor"/>
</dbReference>
<dbReference type="RefSeq" id="XP_043125130.1">
    <property type="nucleotide sequence ID" value="XM_043269195.1"/>
</dbReference>
<protein>
    <submittedName>
        <fullName evidence="1">Uncharacterized protein</fullName>
    </submittedName>
</protein>
<accession>A0A9P3C0R7</accession>
<reference evidence="1 2" key="1">
    <citation type="submission" date="2021-02" db="EMBL/GenBank/DDBJ databases">
        <title>Pan-genome distribution and transcriptional activeness of fungal secondary metabolism genes in Aspergillus section Fumigati.</title>
        <authorList>
            <person name="Takahashi H."/>
            <person name="Umemura M."/>
            <person name="Ninomiya A."/>
            <person name="Kusuya Y."/>
            <person name="Urayama S."/>
            <person name="Shimizu M."/>
            <person name="Watanabe A."/>
            <person name="Kamei K."/>
            <person name="Yaguchi T."/>
            <person name="Hagiwara D."/>
        </authorList>
    </citation>
    <scope>NUCLEOTIDE SEQUENCE [LARGE SCALE GENOMIC DNA]</scope>
    <source>
        <strain evidence="1 2">IFM 47045</strain>
    </source>
</reference>
<evidence type="ECO:0000313" key="1">
    <source>
        <dbReference type="EMBL" id="GIK01944.1"/>
    </source>
</evidence>
<dbReference type="InterPro" id="IPR021858">
    <property type="entry name" value="Fun_TF"/>
</dbReference>
<dbReference type="PANTHER" id="PTHR38791">
    <property type="entry name" value="ZN(II)2CYS6 TRANSCRIPTION FACTOR (EUROFUNG)-RELATED-RELATED"/>
    <property type="match status" value="1"/>
</dbReference>
<dbReference type="Pfam" id="PF11951">
    <property type="entry name" value="Fungal_trans_2"/>
    <property type="match status" value="1"/>
</dbReference>
<dbReference type="EMBL" id="BOPL01000003">
    <property type="protein sequence ID" value="GIK01944.1"/>
    <property type="molecule type" value="Genomic_DNA"/>
</dbReference>
<gene>
    <name evidence="1" type="ORF">Aspvir_005985</name>
</gene>
<dbReference type="AlphaFoldDB" id="A0A9P3C0R7"/>
<keyword evidence="2" id="KW-1185">Reference proteome</keyword>
<comment type="caution">
    <text evidence="1">The sequence shown here is derived from an EMBL/GenBank/DDBJ whole genome shotgun (WGS) entry which is preliminary data.</text>
</comment>
<sequence length="441" mass="50030">MLRVQNTYAERKVQMRVEKVLRMKRREQLARRTAIAIIPPRVHIATEVHSWNHFCSDYAINSGITFFNLLPGFYTNSSSTCCQEALHAVSLASLALKLRQSGLMAQARRHYGKAIIALNVTLNDPVLTADDSVLVTLLLFSLFETIVPDYLDTTLPDTEFQCHIHFRGALMLLRWRAEQGRRCELDRRVFAFFSHICLMSMFVDHGLHDAKWSSLEKFTAPWIKDPLLEPILGRSVHFKRRAQAQITARGDQAYRLEVLPQLIRDGISVSEGLEATAISVRSSSDPNLPSGQQPTAFNHMFEVSNKTTEAIVRSLYRAVRYHVVELVLDLIARMKEEVDTTSHEFNGQVYVSERLVMILEQICGDICAVLNFDSKHHIEEDKVGMAHRAFGMFFPMVVPLFSSLAGEEKRGWLREKLRLIGESTGFGLATLAAQMINPIDS</sequence>
<organism evidence="1 2">
    <name type="scientific">Aspergillus viridinutans</name>
    <dbReference type="NCBI Taxonomy" id="75553"/>
    <lineage>
        <taxon>Eukaryota</taxon>
        <taxon>Fungi</taxon>
        <taxon>Dikarya</taxon>
        <taxon>Ascomycota</taxon>
        <taxon>Pezizomycotina</taxon>
        <taxon>Eurotiomycetes</taxon>
        <taxon>Eurotiomycetidae</taxon>
        <taxon>Eurotiales</taxon>
        <taxon>Aspergillaceae</taxon>
        <taxon>Aspergillus</taxon>
        <taxon>Aspergillus subgen. Fumigati</taxon>
    </lineage>
</organism>